<dbReference type="EMBL" id="LR134155">
    <property type="protein sequence ID" value="VEA73650.1"/>
    <property type="molecule type" value="Genomic_DNA"/>
</dbReference>
<evidence type="ECO:0000313" key="3">
    <source>
        <dbReference type="Proteomes" id="UP000271603"/>
    </source>
</evidence>
<dbReference type="AlphaFoldDB" id="A0A3S4JVZ3"/>
<sequence>MAIIRQQLWFAQEMEEALTCYIALFPGSKLEWHSTLPADSPSGPAGSVKMAAFILGDQRYLAFEAHPMDPFTHRFAIAAECDDQAEVDRLWAALSEGGKTEPCGWLQDRWGISWQVVPKRLGELIRSDDRARAQRVAEAMLKMGKIDIAALEAAANHQG</sequence>
<dbReference type="CDD" id="cd06588">
    <property type="entry name" value="PhnB_like"/>
    <property type="match status" value="1"/>
</dbReference>
<dbReference type="GO" id="GO:0008168">
    <property type="term" value="F:methyltransferase activity"/>
    <property type="evidence" value="ECO:0007669"/>
    <property type="project" value="UniProtKB-KW"/>
</dbReference>
<evidence type="ECO:0000313" key="2">
    <source>
        <dbReference type="EMBL" id="VEA73650.1"/>
    </source>
</evidence>
<dbReference type="Pfam" id="PF06983">
    <property type="entry name" value="3-dmu-9_3-mt"/>
    <property type="match status" value="1"/>
</dbReference>
<keyword evidence="2" id="KW-0830">Ubiquinone</keyword>
<proteinExistence type="predicted"/>
<evidence type="ECO:0000259" key="1">
    <source>
        <dbReference type="Pfam" id="PF06983"/>
    </source>
</evidence>
<dbReference type="GO" id="GO:0032259">
    <property type="term" value="P:methylation"/>
    <property type="evidence" value="ECO:0007669"/>
    <property type="project" value="UniProtKB-KW"/>
</dbReference>
<gene>
    <name evidence="2" type="ORF">NCTC9419_05285</name>
</gene>
<reference evidence="2 3" key="1">
    <citation type="submission" date="2018-12" db="EMBL/GenBank/DDBJ databases">
        <authorList>
            <consortium name="Pathogen Informatics"/>
        </authorList>
    </citation>
    <scope>NUCLEOTIDE SEQUENCE [LARGE SCALE GENOMIC DNA]</scope>
    <source>
        <strain evidence="2 3">NCTC9419</strain>
    </source>
</reference>
<keyword evidence="2" id="KW-0489">Methyltransferase</keyword>
<dbReference type="STRING" id="61652.AXX16_2931"/>
<dbReference type="InterPro" id="IPR028973">
    <property type="entry name" value="PhnB-like"/>
</dbReference>
<feature type="domain" description="PhnB-like" evidence="1">
    <location>
        <begin position="5"/>
        <end position="117"/>
    </location>
</feature>
<dbReference type="PIRSF" id="PIRSF021700">
    <property type="entry name" value="3_dmu_93_MTrfase"/>
    <property type="match status" value="1"/>
</dbReference>
<organism evidence="2 3">
    <name type="scientific">Serratia rubidaea</name>
    <name type="common">Serratia marinorubra</name>
    <dbReference type="NCBI Taxonomy" id="61652"/>
    <lineage>
        <taxon>Bacteria</taxon>
        <taxon>Pseudomonadati</taxon>
        <taxon>Pseudomonadota</taxon>
        <taxon>Gammaproteobacteria</taxon>
        <taxon>Enterobacterales</taxon>
        <taxon>Yersiniaceae</taxon>
        <taxon>Serratia</taxon>
    </lineage>
</organism>
<keyword evidence="2" id="KW-0808">Transferase</keyword>
<dbReference type="InterPro" id="IPR009725">
    <property type="entry name" value="3_dmu_93_MTrfase"/>
</dbReference>
<name>A0A3S4JVZ3_SERRU</name>
<dbReference type="PANTHER" id="PTHR33990">
    <property type="entry name" value="PROTEIN YJDN-RELATED"/>
    <property type="match status" value="1"/>
</dbReference>
<dbReference type="InterPro" id="IPR029068">
    <property type="entry name" value="Glyas_Bleomycin-R_OHBP_Dase"/>
</dbReference>
<protein>
    <submittedName>
        <fullName evidence="2">3-demethylubiquinone-9 3-methyltransferase</fullName>
    </submittedName>
</protein>
<dbReference type="Gene3D" id="3.10.180.10">
    <property type="entry name" value="2,3-Dihydroxybiphenyl 1,2-Dioxygenase, domain 1"/>
    <property type="match status" value="1"/>
</dbReference>
<dbReference type="SUPFAM" id="SSF54593">
    <property type="entry name" value="Glyoxalase/Bleomycin resistance protein/Dihydroxybiphenyl dioxygenase"/>
    <property type="match status" value="1"/>
</dbReference>
<dbReference type="Proteomes" id="UP000271603">
    <property type="component" value="Chromosome"/>
</dbReference>
<accession>A0A3S4JVZ3</accession>